<dbReference type="InterPro" id="IPR029787">
    <property type="entry name" value="Nucleotide_cyclase"/>
</dbReference>
<gene>
    <name evidence="5" type="ORF">Gxy13693_015_031</name>
</gene>
<dbReference type="InterPro" id="IPR029016">
    <property type="entry name" value="GAF-like_dom_sf"/>
</dbReference>
<evidence type="ECO:0000259" key="4">
    <source>
        <dbReference type="PROSITE" id="PS50887"/>
    </source>
</evidence>
<dbReference type="SMART" id="SM00086">
    <property type="entry name" value="PAC"/>
    <property type="match status" value="2"/>
</dbReference>
<dbReference type="SMART" id="SM00052">
    <property type="entry name" value="EAL"/>
    <property type="match status" value="1"/>
</dbReference>
<dbReference type="Pfam" id="PF00563">
    <property type="entry name" value="EAL"/>
    <property type="match status" value="1"/>
</dbReference>
<dbReference type="InterPro" id="IPR043128">
    <property type="entry name" value="Rev_trsase/Diguanyl_cyclase"/>
</dbReference>
<evidence type="ECO:0000259" key="3">
    <source>
        <dbReference type="PROSITE" id="PS50883"/>
    </source>
</evidence>
<dbReference type="PROSITE" id="PS50883">
    <property type="entry name" value="EAL"/>
    <property type="match status" value="1"/>
</dbReference>
<dbReference type="PIRSF" id="PIRSF005925">
    <property type="entry name" value="Dos"/>
    <property type="match status" value="1"/>
</dbReference>
<dbReference type="InterPro" id="IPR000700">
    <property type="entry name" value="PAS-assoc_C"/>
</dbReference>
<protein>
    <submittedName>
        <fullName evidence="5">Diguanylate cyclase/phosphodiesterase</fullName>
    </submittedName>
</protein>
<dbReference type="PROSITE" id="PS50113">
    <property type="entry name" value="PAC"/>
    <property type="match status" value="1"/>
</dbReference>
<dbReference type="Proteomes" id="UP000032683">
    <property type="component" value="Unassembled WGS sequence"/>
</dbReference>
<dbReference type="CDD" id="cd01948">
    <property type="entry name" value="EAL"/>
    <property type="match status" value="1"/>
</dbReference>
<dbReference type="AlphaFoldDB" id="A0A0D6Q6I4"/>
<dbReference type="Gene3D" id="3.30.450.40">
    <property type="match status" value="1"/>
</dbReference>
<name>A0A0D6Q6I4_KOMXY</name>
<dbReference type="Gene3D" id="3.20.20.450">
    <property type="entry name" value="EAL domain"/>
    <property type="match status" value="1"/>
</dbReference>
<comment type="caution">
    <text evidence="5">The sequence shown here is derived from an EMBL/GenBank/DDBJ whole genome shotgun (WGS) entry which is preliminary data.</text>
</comment>
<dbReference type="InterPro" id="IPR000160">
    <property type="entry name" value="GGDEF_dom"/>
</dbReference>
<dbReference type="InterPro" id="IPR035965">
    <property type="entry name" value="PAS-like_dom_sf"/>
</dbReference>
<dbReference type="RefSeq" id="WP_048855788.1">
    <property type="nucleotide sequence ID" value="NZ_BANJ01000015.1"/>
</dbReference>
<dbReference type="PANTHER" id="PTHR44757:SF2">
    <property type="entry name" value="BIOFILM ARCHITECTURE MAINTENANCE PROTEIN MBAA"/>
    <property type="match status" value="1"/>
</dbReference>
<dbReference type="CDD" id="cd01949">
    <property type="entry name" value="GGDEF"/>
    <property type="match status" value="1"/>
</dbReference>
<dbReference type="Pfam" id="PF00990">
    <property type="entry name" value="GGDEF"/>
    <property type="match status" value="1"/>
</dbReference>
<evidence type="ECO:0000313" key="5">
    <source>
        <dbReference type="EMBL" id="GAN99054.1"/>
    </source>
</evidence>
<organism evidence="5 6">
    <name type="scientific">Komagataeibacter xylinus NBRC 13693</name>
    <dbReference type="NCBI Taxonomy" id="1234668"/>
    <lineage>
        <taxon>Bacteria</taxon>
        <taxon>Pseudomonadati</taxon>
        <taxon>Pseudomonadota</taxon>
        <taxon>Alphaproteobacteria</taxon>
        <taxon>Acetobacterales</taxon>
        <taxon>Acetobacteraceae</taxon>
        <taxon>Komagataeibacter</taxon>
    </lineage>
</organism>
<feature type="domain" description="GGDEF" evidence="4">
    <location>
        <begin position="451"/>
        <end position="582"/>
    </location>
</feature>
<dbReference type="SUPFAM" id="SSF55785">
    <property type="entry name" value="PYP-like sensor domain (PAS domain)"/>
    <property type="match status" value="2"/>
</dbReference>
<evidence type="ECO:0000259" key="2">
    <source>
        <dbReference type="PROSITE" id="PS50113"/>
    </source>
</evidence>
<dbReference type="NCBIfam" id="TIGR00254">
    <property type="entry name" value="GGDEF"/>
    <property type="match status" value="1"/>
</dbReference>
<dbReference type="PROSITE" id="PS50887">
    <property type="entry name" value="GGDEF"/>
    <property type="match status" value="1"/>
</dbReference>
<dbReference type="SUPFAM" id="SSF55073">
    <property type="entry name" value="Nucleotide cyclase"/>
    <property type="match status" value="1"/>
</dbReference>
<dbReference type="InterPro" id="IPR052155">
    <property type="entry name" value="Biofilm_reg_signaling"/>
</dbReference>
<dbReference type="Pfam" id="PF13185">
    <property type="entry name" value="GAF_2"/>
    <property type="match status" value="1"/>
</dbReference>
<feature type="domain" description="PAC" evidence="2">
    <location>
        <begin position="207"/>
        <end position="259"/>
    </location>
</feature>
<dbReference type="PANTHER" id="PTHR44757">
    <property type="entry name" value="DIGUANYLATE CYCLASE DGCP"/>
    <property type="match status" value="1"/>
</dbReference>
<dbReference type="InterPro" id="IPR012226">
    <property type="entry name" value="Diguanyl_cyclase/Pdiesterase"/>
</dbReference>
<accession>A0A0D6Q6I4</accession>
<dbReference type="CDD" id="cd00130">
    <property type="entry name" value="PAS"/>
    <property type="match status" value="2"/>
</dbReference>
<evidence type="ECO:0000259" key="1">
    <source>
        <dbReference type="PROSITE" id="PS50112"/>
    </source>
</evidence>
<dbReference type="Pfam" id="PF13426">
    <property type="entry name" value="PAS_9"/>
    <property type="match status" value="2"/>
</dbReference>
<dbReference type="SUPFAM" id="SSF141868">
    <property type="entry name" value="EAL domain-like"/>
    <property type="match status" value="1"/>
</dbReference>
<sequence>MPRDMIDDMQVTVLPALEQTILGVVLIDENNTVTFFNRAAERLWHCVRQDVIGRNVNVLVPRNIRSTHDDLIRHNRETGINKIVGTSREVLVERLDGTSFWANLSLSRIAVDGKIGYMALIRDISQEVDDREKIRLLSLVVRETDRGVAILDPEFRIIYVNRAFSDMFGFGPERVTGHGLSVILAGDTTDIGILNKLHEGARNARGFTLEIRARHASGRDIWVSAAMNPVFSESGEVENIVVVLTDITEQHFLDSLQRDTLEAISSDLSLHEVMDFICRRIEHYIPDVMPAIYLVEKDEHLKCKGRASLPLSLVKLYDTLPIGDGAACSGIAAATGNVTECPDIAHDPRWQHLREQTLHNGIKAARATPIILRNNRIAGVFTCYSRTDALPDAACQKAVATSLHLCTLAIERHEAKEHINRLSDFDLLTSLPKRRWLRQNMARMLRRHVRGNLMLLTVGVDNFKHINDVFGHTAGDELIAYIAGQLREVLTIDDTLVRSGGDQFTIVTNGEQQHASSLSATILRVLSTPTHIGAVPVSLSASLGVAVHPENGEDGDTLLKNAETAMFQAKANGGGHCCFFSPRMNQQASDRLILAAALRDAITHDRLRLFYQPQVHARSGQLYGVEALSRWIDPSLGFVSPARFITVAEETGQIEAIGKWSLRAACMQMAQWMRDGVDVPVVSVNLSPLHFRDETLPEFVDKLLNETGIPPQRLTIEITESTMIDNYERTIRVAQKLREMGVGMSMDDFGTGFSSLSNLAGLPVNEVKIDRSFMTGLESIEKVRAVVMAVVRIGQSLGMTVVAEGVEHEEQRRLLADMDCDVLQGYMFSKPLPAEELAAWFSAYQPDGLVTGKGKGAEASPHRNG</sequence>
<dbReference type="PROSITE" id="PS50112">
    <property type="entry name" value="PAS"/>
    <property type="match status" value="1"/>
</dbReference>
<dbReference type="InterPro" id="IPR001610">
    <property type="entry name" value="PAC"/>
</dbReference>
<dbReference type="InterPro" id="IPR001633">
    <property type="entry name" value="EAL_dom"/>
</dbReference>
<dbReference type="EMBL" id="BANJ01000015">
    <property type="protein sequence ID" value="GAN99054.1"/>
    <property type="molecule type" value="Genomic_DNA"/>
</dbReference>
<dbReference type="Gene3D" id="3.30.450.20">
    <property type="entry name" value="PAS domain"/>
    <property type="match status" value="2"/>
</dbReference>
<dbReference type="Gene3D" id="3.30.70.270">
    <property type="match status" value="1"/>
</dbReference>
<evidence type="ECO:0000313" key="6">
    <source>
        <dbReference type="Proteomes" id="UP000032683"/>
    </source>
</evidence>
<dbReference type="SMART" id="SM00267">
    <property type="entry name" value="GGDEF"/>
    <property type="match status" value="1"/>
</dbReference>
<feature type="domain" description="EAL" evidence="3">
    <location>
        <begin position="591"/>
        <end position="845"/>
    </location>
</feature>
<dbReference type="SUPFAM" id="SSF55781">
    <property type="entry name" value="GAF domain-like"/>
    <property type="match status" value="1"/>
</dbReference>
<feature type="domain" description="PAS" evidence="1">
    <location>
        <begin position="133"/>
        <end position="177"/>
    </location>
</feature>
<dbReference type="InterPro" id="IPR035919">
    <property type="entry name" value="EAL_sf"/>
</dbReference>
<dbReference type="InterPro" id="IPR000014">
    <property type="entry name" value="PAS"/>
</dbReference>
<dbReference type="SMART" id="SM00065">
    <property type="entry name" value="GAF"/>
    <property type="match status" value="1"/>
</dbReference>
<dbReference type="SMART" id="SM00091">
    <property type="entry name" value="PAS"/>
    <property type="match status" value="2"/>
</dbReference>
<proteinExistence type="predicted"/>
<reference evidence="5 6" key="1">
    <citation type="submission" date="2012-11" db="EMBL/GenBank/DDBJ databases">
        <title>Whole genome sequence of Gluconacetobacter xylinus NBRC 13693.</title>
        <authorList>
            <person name="Azuma Y."/>
            <person name="Higashiura N."/>
            <person name="Hirakawa H."/>
            <person name="Matsushita K."/>
        </authorList>
    </citation>
    <scope>NUCLEOTIDE SEQUENCE [LARGE SCALE GENOMIC DNA]</scope>
    <source>
        <strain evidence="5 6">NBRC 13693</strain>
    </source>
</reference>
<dbReference type="InterPro" id="IPR003018">
    <property type="entry name" value="GAF"/>
</dbReference>
<dbReference type="NCBIfam" id="TIGR00229">
    <property type="entry name" value="sensory_box"/>
    <property type="match status" value="2"/>
</dbReference>